<feature type="binding site" evidence="18">
    <location>
        <position position="177"/>
    </location>
    <ligand>
        <name>UDP-N-acetyl-alpha-D-glucosamine</name>
        <dbReference type="ChEBI" id="CHEBI:57705"/>
    </ligand>
</feature>
<name>A0ABY0P337_9HYPH</name>
<evidence type="ECO:0000313" key="20">
    <source>
        <dbReference type="EMBL" id="SDH01661.1"/>
    </source>
</evidence>
<dbReference type="Pfam" id="PF00132">
    <property type="entry name" value="Hexapep"/>
    <property type="match status" value="2"/>
</dbReference>
<evidence type="ECO:0000256" key="6">
    <source>
        <dbReference type="ARBA" id="ARBA00022695"/>
    </source>
</evidence>
<dbReference type="HAMAP" id="MF_01631">
    <property type="entry name" value="GlmU"/>
    <property type="match status" value="1"/>
</dbReference>
<evidence type="ECO:0000256" key="4">
    <source>
        <dbReference type="ARBA" id="ARBA00022490"/>
    </source>
</evidence>
<protein>
    <recommendedName>
        <fullName evidence="18">Bifunctional protein GlmU</fullName>
    </recommendedName>
    <domain>
        <recommendedName>
            <fullName evidence="18">UDP-N-acetylglucosamine pyrophosphorylase</fullName>
            <ecNumber evidence="18">2.7.7.23</ecNumber>
        </recommendedName>
        <alternativeName>
            <fullName evidence="18">N-acetylglucosamine-1-phosphate uridyltransferase</fullName>
        </alternativeName>
    </domain>
    <domain>
        <recommendedName>
            <fullName evidence="18">Glucosamine-1-phosphate N-acetyltransferase</fullName>
            <ecNumber evidence="18">2.3.1.157</ecNumber>
        </recommendedName>
    </domain>
</protein>
<comment type="caution">
    <text evidence="20">The sequence shown here is derived from an EMBL/GenBank/DDBJ whole genome shotgun (WGS) entry which is preliminary data.</text>
</comment>
<comment type="catalytic activity">
    <reaction evidence="16 18">
        <text>N-acetyl-alpha-D-glucosamine 1-phosphate + UTP + H(+) = UDP-N-acetyl-alpha-D-glucosamine + diphosphate</text>
        <dbReference type="Rhea" id="RHEA:13509"/>
        <dbReference type="ChEBI" id="CHEBI:15378"/>
        <dbReference type="ChEBI" id="CHEBI:33019"/>
        <dbReference type="ChEBI" id="CHEBI:46398"/>
        <dbReference type="ChEBI" id="CHEBI:57705"/>
        <dbReference type="ChEBI" id="CHEBI:57776"/>
        <dbReference type="EC" id="2.7.7.23"/>
    </reaction>
</comment>
<keyword evidence="8 18" id="KW-0677">Repeat</keyword>
<feature type="active site" description="Proton acceptor" evidence="18">
    <location>
        <position position="353"/>
    </location>
</feature>
<evidence type="ECO:0000256" key="10">
    <source>
        <dbReference type="ARBA" id="ARBA00022960"/>
    </source>
</evidence>
<accession>A0ABY0P337</accession>
<feature type="binding site" evidence="18">
    <location>
        <position position="367"/>
    </location>
    <ligand>
        <name>UDP-N-acetyl-alpha-D-glucosamine</name>
        <dbReference type="ChEBI" id="CHEBI:57705"/>
    </ligand>
</feature>
<evidence type="ECO:0000256" key="15">
    <source>
        <dbReference type="ARBA" id="ARBA00048247"/>
    </source>
</evidence>
<evidence type="ECO:0000256" key="2">
    <source>
        <dbReference type="ARBA" id="ARBA00007707"/>
    </source>
</evidence>
<feature type="domain" description="MobA-like NTP transferase" evidence="19">
    <location>
        <begin position="12"/>
        <end position="138"/>
    </location>
</feature>
<gene>
    <name evidence="18" type="primary">glmU</name>
    <name evidence="20" type="ORF">SAMN05421844_106250</name>
</gene>
<feature type="binding site" evidence="18">
    <location>
        <position position="430"/>
    </location>
    <ligand>
        <name>acetyl-CoA</name>
        <dbReference type="ChEBI" id="CHEBI:57288"/>
    </ligand>
</feature>
<dbReference type="PANTHER" id="PTHR43584:SF3">
    <property type="entry name" value="BIFUNCTIONAL PROTEIN GLMU"/>
    <property type="match status" value="1"/>
</dbReference>
<evidence type="ECO:0000256" key="7">
    <source>
        <dbReference type="ARBA" id="ARBA00022723"/>
    </source>
</evidence>
<feature type="region of interest" description="Linker" evidence="18">
    <location>
        <begin position="237"/>
        <end position="257"/>
    </location>
</feature>
<feature type="binding site" evidence="18">
    <location>
        <position position="112"/>
    </location>
    <ligand>
        <name>Mg(2+)</name>
        <dbReference type="ChEBI" id="CHEBI:18420"/>
    </ligand>
</feature>
<evidence type="ECO:0000256" key="1">
    <source>
        <dbReference type="ARBA" id="ARBA00004496"/>
    </source>
</evidence>
<evidence type="ECO:0000256" key="8">
    <source>
        <dbReference type="ARBA" id="ARBA00022737"/>
    </source>
</evidence>
<dbReference type="PANTHER" id="PTHR43584">
    <property type="entry name" value="NUCLEOTIDYL TRANSFERASE"/>
    <property type="match status" value="1"/>
</dbReference>
<feature type="binding site" evidence="18">
    <location>
        <position position="82"/>
    </location>
    <ligand>
        <name>UDP-N-acetyl-alpha-D-glucosamine</name>
        <dbReference type="ChEBI" id="CHEBI:57705"/>
    </ligand>
</feature>
<evidence type="ECO:0000313" key="21">
    <source>
        <dbReference type="Proteomes" id="UP000199468"/>
    </source>
</evidence>
<dbReference type="PROSITE" id="PS00101">
    <property type="entry name" value="HEXAPEP_TRANSFERASES"/>
    <property type="match status" value="1"/>
</dbReference>
<comment type="catalytic activity">
    <reaction evidence="15 18">
        <text>alpha-D-glucosamine 1-phosphate + acetyl-CoA = N-acetyl-alpha-D-glucosamine 1-phosphate + CoA + H(+)</text>
        <dbReference type="Rhea" id="RHEA:13725"/>
        <dbReference type="ChEBI" id="CHEBI:15378"/>
        <dbReference type="ChEBI" id="CHEBI:57287"/>
        <dbReference type="ChEBI" id="CHEBI:57288"/>
        <dbReference type="ChEBI" id="CHEBI:57776"/>
        <dbReference type="ChEBI" id="CHEBI:58516"/>
        <dbReference type="EC" id="2.3.1.157"/>
    </reaction>
</comment>
<comment type="pathway">
    <text evidence="18">Nucleotide-sugar biosynthesis; UDP-N-acetyl-alpha-D-glucosamine biosynthesis; UDP-N-acetyl-alpha-D-glucosamine from N-acetyl-alpha-D-glucosamine 1-phosphate: step 1/1.</text>
</comment>
<dbReference type="InterPro" id="IPR011004">
    <property type="entry name" value="Trimer_LpxA-like_sf"/>
</dbReference>
<dbReference type="NCBIfam" id="NF010933">
    <property type="entry name" value="PRK14353.1"/>
    <property type="match status" value="1"/>
</dbReference>
<dbReference type="InterPro" id="IPR029044">
    <property type="entry name" value="Nucleotide-diphossugar_trans"/>
</dbReference>
<keyword evidence="4 18" id="KW-0963">Cytoplasm</keyword>
<dbReference type="InterPro" id="IPR025877">
    <property type="entry name" value="MobA-like_NTP_Trfase"/>
</dbReference>
<feature type="binding site" evidence="18">
    <location>
        <position position="162"/>
    </location>
    <ligand>
        <name>UDP-N-acetyl-alpha-D-glucosamine</name>
        <dbReference type="ChEBI" id="CHEBI:57705"/>
    </ligand>
</feature>
<comment type="similarity">
    <text evidence="3 18">In the N-terminal section; belongs to the N-acetylglucosamine-1-phosphate uridyltransferase family.</text>
</comment>
<evidence type="ECO:0000256" key="13">
    <source>
        <dbReference type="ARBA" id="ARBA00023315"/>
    </source>
</evidence>
<feature type="binding site" evidence="18">
    <location>
        <position position="370"/>
    </location>
    <ligand>
        <name>acetyl-CoA</name>
        <dbReference type="ChEBI" id="CHEBI:57288"/>
    </ligand>
</feature>
<feature type="binding site" evidence="18">
    <location>
        <position position="413"/>
    </location>
    <ligand>
        <name>acetyl-CoA</name>
        <dbReference type="ChEBI" id="CHEBI:57288"/>
    </ligand>
</feature>
<dbReference type="EC" id="2.3.1.157" evidence="18"/>
<keyword evidence="12 18" id="KW-0511">Multifunctional enzyme</keyword>
<dbReference type="SUPFAM" id="SSF53448">
    <property type="entry name" value="Nucleotide-diphospho-sugar transferases"/>
    <property type="match status" value="1"/>
</dbReference>
<dbReference type="InterPro" id="IPR001451">
    <property type="entry name" value="Hexapep"/>
</dbReference>
<dbReference type="EMBL" id="FNBZ01000006">
    <property type="protein sequence ID" value="SDH01661.1"/>
    <property type="molecule type" value="Genomic_DNA"/>
</dbReference>
<dbReference type="CDD" id="cd02540">
    <property type="entry name" value="GT2_GlmU_N_bac"/>
    <property type="match status" value="1"/>
</dbReference>
<keyword evidence="7 18" id="KW-0479">Metal-binding</keyword>
<dbReference type="Proteomes" id="UP000199468">
    <property type="component" value="Unassembled WGS sequence"/>
</dbReference>
<comment type="subcellular location">
    <subcellularLocation>
        <location evidence="1 18">Cytoplasm</location>
    </subcellularLocation>
</comment>
<keyword evidence="21" id="KW-1185">Reference proteome</keyword>
<comment type="pathway">
    <text evidence="18">Bacterial outer membrane biogenesis; LPS lipid A biosynthesis.</text>
</comment>
<evidence type="ECO:0000256" key="14">
    <source>
        <dbReference type="ARBA" id="ARBA00023316"/>
    </source>
</evidence>
<sequence>MTEMQSARSCLAIVLAAGEGTRMKSRGPKVLHAVAGRSLLGHALAAVSKAGADAVAVVISSERPEVGEAARKQLPHAQIAIQHERRGTAHAALAAKAAIAAGHDDVIIAFGDTPLVRPETFAALRRGLREGAAVVALGFVAKDPTGYGRFVEKDGHLEAIVEHKDATPEQRAITLCNAGLMALSGAHALSILEAIGSHNAQGEFYLTDAVEVARKRGLDAVALRAPESEVQGINDRTQLAAVEAEFQRRKRLAVMLGGATLIAPETVFFSYDTQIGRDVVIEPNVVFGPGVRVDDGAVIHAFSHLEGATVGVDASVGPYGRLRPGAKLAEKAKVGNFVEVKAADIGPGAKVNHLTYIGDASVGAAANIGAGTITCNYDGFNKSKTTIGANAFVGSNSSLVAPVTIGEGAYIGSGSVITEDVAPDALAIGRGRQVAKEGWAVTFRAAAAARKAAKKAAE</sequence>
<dbReference type="NCBIfam" id="TIGR01173">
    <property type="entry name" value="glmU"/>
    <property type="match status" value="1"/>
</dbReference>
<dbReference type="CDD" id="cd03353">
    <property type="entry name" value="LbH_GlmU_C"/>
    <property type="match status" value="1"/>
</dbReference>
<feature type="region of interest" description="Pyrophosphorylase" evidence="18">
    <location>
        <begin position="1"/>
        <end position="236"/>
    </location>
</feature>
<evidence type="ECO:0000256" key="18">
    <source>
        <dbReference type="HAMAP-Rule" id="MF_01631"/>
    </source>
</evidence>
<reference evidence="20 21" key="1">
    <citation type="submission" date="2016-10" db="EMBL/GenBank/DDBJ databases">
        <authorList>
            <person name="Varghese N."/>
            <person name="Submissions S."/>
        </authorList>
    </citation>
    <scope>NUCLEOTIDE SEQUENCE [LARGE SCALE GENOMIC DNA]</scope>
    <source>
        <strain evidence="20 21">DSM 26672</strain>
    </source>
</reference>
<evidence type="ECO:0000256" key="16">
    <source>
        <dbReference type="ARBA" id="ARBA00048493"/>
    </source>
</evidence>
<dbReference type="InterPro" id="IPR018357">
    <property type="entry name" value="Hexapep_transf_CS"/>
</dbReference>
<comment type="similarity">
    <text evidence="2 18">In the C-terminal section; belongs to the transferase hexapeptide repeat family.</text>
</comment>
<comment type="pathway">
    <text evidence="18">Nucleotide-sugar biosynthesis; UDP-N-acetyl-alpha-D-glucosamine biosynthesis; N-acetyl-alpha-D-glucosamine 1-phosphate from alpha-D-glucosamine 6-phosphate (route II): step 2/2.</text>
</comment>
<feature type="binding site" evidence="18">
    <location>
        <position position="29"/>
    </location>
    <ligand>
        <name>UDP-N-acetyl-alpha-D-glucosamine</name>
        <dbReference type="ChEBI" id="CHEBI:57705"/>
    </ligand>
</feature>
<comment type="cofactor">
    <cofactor evidence="18">
        <name>Mg(2+)</name>
        <dbReference type="ChEBI" id="CHEBI:18420"/>
    </cofactor>
    <text evidence="18">Binds 1 Mg(2+) ion per subunit.</text>
</comment>
<keyword evidence="14 18" id="KW-0961">Cell wall biogenesis/degradation</keyword>
<evidence type="ECO:0000256" key="11">
    <source>
        <dbReference type="ARBA" id="ARBA00022984"/>
    </source>
</evidence>
<feature type="binding site" evidence="18">
    <location>
        <begin position="376"/>
        <end position="377"/>
    </location>
    <ligand>
        <name>acetyl-CoA</name>
        <dbReference type="ChEBI" id="CHEBI:57288"/>
    </ligand>
</feature>
<evidence type="ECO:0000256" key="17">
    <source>
        <dbReference type="ARBA" id="ARBA00049628"/>
    </source>
</evidence>
<keyword evidence="11 18" id="KW-0573">Peptidoglycan synthesis</keyword>
<dbReference type="Gene3D" id="3.90.550.10">
    <property type="entry name" value="Spore Coat Polysaccharide Biosynthesis Protein SpsA, Chain A"/>
    <property type="match status" value="1"/>
</dbReference>
<feature type="binding site" evidence="18">
    <location>
        <position position="323"/>
    </location>
    <ligand>
        <name>UDP-N-acetyl-alpha-D-glucosamine</name>
        <dbReference type="ChEBI" id="CHEBI:57705"/>
    </ligand>
</feature>
<feature type="binding site" evidence="18">
    <location>
        <begin position="15"/>
        <end position="18"/>
    </location>
    <ligand>
        <name>UDP-N-acetyl-alpha-D-glucosamine</name>
        <dbReference type="ChEBI" id="CHEBI:57705"/>
    </ligand>
</feature>
<comment type="subunit">
    <text evidence="18">Homotrimer.</text>
</comment>
<evidence type="ECO:0000256" key="9">
    <source>
        <dbReference type="ARBA" id="ARBA00022842"/>
    </source>
</evidence>
<feature type="binding site" evidence="18">
    <location>
        <position position="356"/>
    </location>
    <ligand>
        <name>UDP-N-acetyl-alpha-D-glucosamine</name>
        <dbReference type="ChEBI" id="CHEBI:57705"/>
    </ligand>
</feature>
<organism evidence="20 21">
    <name type="scientific">Bosea robiniae</name>
    <dbReference type="NCBI Taxonomy" id="1036780"/>
    <lineage>
        <taxon>Bacteria</taxon>
        <taxon>Pseudomonadati</taxon>
        <taxon>Pseudomonadota</taxon>
        <taxon>Alphaproteobacteria</taxon>
        <taxon>Hyphomicrobiales</taxon>
        <taxon>Boseaceae</taxon>
        <taxon>Bosea</taxon>
    </lineage>
</organism>
<keyword evidence="10 18" id="KW-0133">Cell shape</keyword>
<evidence type="ECO:0000256" key="5">
    <source>
        <dbReference type="ARBA" id="ARBA00022679"/>
    </source>
</evidence>
<keyword evidence="6 18" id="KW-0548">Nucleotidyltransferase</keyword>
<feature type="binding site" evidence="18">
    <location>
        <position position="234"/>
    </location>
    <ligand>
        <name>Mg(2+)</name>
        <dbReference type="ChEBI" id="CHEBI:18420"/>
    </ligand>
</feature>
<evidence type="ECO:0000259" key="19">
    <source>
        <dbReference type="Pfam" id="PF12804"/>
    </source>
</evidence>
<keyword evidence="9 18" id="KW-0460">Magnesium</keyword>
<dbReference type="Pfam" id="PF12804">
    <property type="entry name" value="NTP_transf_3"/>
    <property type="match status" value="1"/>
</dbReference>
<feature type="region of interest" description="N-acetyltransferase" evidence="18">
    <location>
        <begin position="258"/>
        <end position="458"/>
    </location>
</feature>
<dbReference type="InterPro" id="IPR050065">
    <property type="entry name" value="GlmU-like"/>
</dbReference>
<dbReference type="InterPro" id="IPR038009">
    <property type="entry name" value="GlmU_C_LbH"/>
</dbReference>
<feature type="binding site" evidence="18">
    <location>
        <position position="148"/>
    </location>
    <ligand>
        <name>UDP-N-acetyl-alpha-D-glucosamine</name>
        <dbReference type="ChEBI" id="CHEBI:57705"/>
    </ligand>
</feature>
<feature type="binding site" evidence="18">
    <location>
        <position position="234"/>
    </location>
    <ligand>
        <name>UDP-N-acetyl-alpha-D-glucosamine</name>
        <dbReference type="ChEBI" id="CHEBI:57705"/>
    </ligand>
</feature>
<keyword evidence="5 18" id="KW-0808">Transferase</keyword>
<proteinExistence type="inferred from homology"/>
<evidence type="ECO:0000256" key="3">
    <source>
        <dbReference type="ARBA" id="ARBA00007947"/>
    </source>
</evidence>
<dbReference type="EC" id="2.7.7.23" evidence="18"/>
<dbReference type="InterPro" id="IPR005882">
    <property type="entry name" value="Bifunctional_GlmU"/>
</dbReference>
<evidence type="ECO:0000256" key="12">
    <source>
        <dbReference type="ARBA" id="ARBA00023268"/>
    </source>
</evidence>
<dbReference type="SUPFAM" id="SSF51161">
    <property type="entry name" value="Trimeric LpxA-like enzymes"/>
    <property type="match status" value="1"/>
</dbReference>
<comment type="caution">
    <text evidence="18">Lacks conserved residue(s) required for the propagation of feature annotation.</text>
</comment>
<dbReference type="Gene3D" id="2.160.10.10">
    <property type="entry name" value="Hexapeptide repeat proteins"/>
    <property type="match status" value="1"/>
</dbReference>
<feature type="binding site" evidence="18">
    <location>
        <begin position="87"/>
        <end position="88"/>
    </location>
    <ligand>
        <name>UDP-N-acetyl-alpha-D-glucosamine</name>
        <dbReference type="ChEBI" id="CHEBI:57705"/>
    </ligand>
</feature>
<feature type="binding site" evidence="18">
    <location>
        <position position="395"/>
    </location>
    <ligand>
        <name>acetyl-CoA</name>
        <dbReference type="ChEBI" id="CHEBI:57288"/>
    </ligand>
</feature>
<feature type="binding site" evidence="18">
    <location>
        <position position="341"/>
    </location>
    <ligand>
        <name>UDP-N-acetyl-alpha-D-glucosamine</name>
        <dbReference type="ChEBI" id="CHEBI:57705"/>
    </ligand>
</feature>
<comment type="function">
    <text evidence="17 18">Catalyzes the last two sequential reactions in the de novo biosynthetic pathway for UDP-N-acetylglucosamine (UDP-GlcNAc). The C-terminal domain catalyzes the transfer of acetyl group from acetyl coenzyme A to glucosamine-1-phosphate (GlcN-1-P) to produce N-acetylglucosamine-1-phosphate (GlcNAc-1-P), which is converted into UDP-GlcNAc by the transfer of uridine 5-monophosphate (from uridine 5-triphosphate), a reaction catalyzed by the N-terminal domain.</text>
</comment>
<keyword evidence="13 18" id="KW-0012">Acyltransferase</keyword>